<reference evidence="1 2" key="1">
    <citation type="submission" date="2016-10" db="EMBL/GenBank/DDBJ databases">
        <authorList>
            <person name="de Groot N.N."/>
        </authorList>
    </citation>
    <scope>NUCLEOTIDE SEQUENCE [LARGE SCALE GENOMIC DNA]</scope>
    <source>
        <strain evidence="1 2">DSM 16077</strain>
    </source>
</reference>
<name>A0A1G9N953_9PROT</name>
<protein>
    <submittedName>
        <fullName evidence="1">Uncharacterized protein</fullName>
    </submittedName>
</protein>
<evidence type="ECO:0000313" key="2">
    <source>
        <dbReference type="Proteomes" id="UP000199759"/>
    </source>
</evidence>
<dbReference type="AlphaFoldDB" id="A0A1G9N953"/>
<keyword evidence="2" id="KW-1185">Reference proteome</keyword>
<evidence type="ECO:0000313" key="1">
    <source>
        <dbReference type="EMBL" id="SDL82933.1"/>
    </source>
</evidence>
<dbReference type="STRING" id="144026.SAMN04488568_102264"/>
<dbReference type="Proteomes" id="UP000199759">
    <property type="component" value="Unassembled WGS sequence"/>
</dbReference>
<dbReference type="OrthoDB" id="7631803at2"/>
<dbReference type="EMBL" id="FNHG01000002">
    <property type="protein sequence ID" value="SDL82933.1"/>
    <property type="molecule type" value="Genomic_DNA"/>
</dbReference>
<dbReference type="RefSeq" id="WP_091766909.1">
    <property type="nucleotide sequence ID" value="NZ_FNHG01000002.1"/>
</dbReference>
<organism evidence="1 2">
    <name type="scientific">Maricaulis salignorans</name>
    <dbReference type="NCBI Taxonomy" id="144026"/>
    <lineage>
        <taxon>Bacteria</taxon>
        <taxon>Pseudomonadati</taxon>
        <taxon>Pseudomonadota</taxon>
        <taxon>Alphaproteobacteria</taxon>
        <taxon>Maricaulales</taxon>
        <taxon>Maricaulaceae</taxon>
        <taxon>Maricaulis</taxon>
    </lineage>
</organism>
<gene>
    <name evidence="1" type="ORF">SAMN04488568_102264</name>
</gene>
<sequence>MTPHVHITVEDIRQIAWTLVDLHGPQAIGYADEAVLDLDGQGKVEGADAWRALRSVMEDALAGRLGRTGSLSIH</sequence>
<proteinExistence type="predicted"/>
<accession>A0A1G9N953</accession>